<organism evidence="3 4">
    <name type="scientific">Podospora aff. communis PSN243</name>
    <dbReference type="NCBI Taxonomy" id="3040156"/>
    <lineage>
        <taxon>Eukaryota</taxon>
        <taxon>Fungi</taxon>
        <taxon>Dikarya</taxon>
        <taxon>Ascomycota</taxon>
        <taxon>Pezizomycotina</taxon>
        <taxon>Sordariomycetes</taxon>
        <taxon>Sordariomycetidae</taxon>
        <taxon>Sordariales</taxon>
        <taxon>Podosporaceae</taxon>
        <taxon>Podospora</taxon>
    </lineage>
</organism>
<evidence type="ECO:0000313" key="3">
    <source>
        <dbReference type="EMBL" id="KAK4443200.1"/>
    </source>
</evidence>
<reference evidence="3" key="2">
    <citation type="submission" date="2023-05" db="EMBL/GenBank/DDBJ databases">
        <authorList>
            <consortium name="Lawrence Berkeley National Laboratory"/>
            <person name="Steindorff A."/>
            <person name="Hensen N."/>
            <person name="Bonometti L."/>
            <person name="Westerberg I."/>
            <person name="Brannstrom I.O."/>
            <person name="Guillou S."/>
            <person name="Cros-Aarteil S."/>
            <person name="Calhoun S."/>
            <person name="Haridas S."/>
            <person name="Kuo A."/>
            <person name="Mondo S."/>
            <person name="Pangilinan J."/>
            <person name="Riley R."/>
            <person name="Labutti K."/>
            <person name="Andreopoulos B."/>
            <person name="Lipzen A."/>
            <person name="Chen C."/>
            <person name="Yanf M."/>
            <person name="Daum C."/>
            <person name="Ng V."/>
            <person name="Clum A."/>
            <person name="Ohm R."/>
            <person name="Martin F."/>
            <person name="Silar P."/>
            <person name="Natvig D."/>
            <person name="Lalanne C."/>
            <person name="Gautier V."/>
            <person name="Ament-Velasquez S.L."/>
            <person name="Kruys A."/>
            <person name="Hutchinson M.I."/>
            <person name="Powell A.J."/>
            <person name="Barry K."/>
            <person name="Miller A.N."/>
            <person name="Grigoriev I.V."/>
            <person name="Debuchy R."/>
            <person name="Gladieux P."/>
            <person name="Thoren M.H."/>
            <person name="Johannesson H."/>
        </authorList>
    </citation>
    <scope>NUCLEOTIDE SEQUENCE</scope>
    <source>
        <strain evidence="3">PSN243</strain>
    </source>
</reference>
<dbReference type="EMBL" id="MU865998">
    <property type="protein sequence ID" value="KAK4443200.1"/>
    <property type="molecule type" value="Genomic_DNA"/>
</dbReference>
<protein>
    <recommendedName>
        <fullName evidence="5">Mid2 domain-containing protein</fullName>
    </recommendedName>
</protein>
<feature type="transmembrane region" description="Helical" evidence="2">
    <location>
        <begin position="62"/>
        <end position="83"/>
    </location>
</feature>
<name>A0AAV9G4J2_9PEZI</name>
<evidence type="ECO:0008006" key="5">
    <source>
        <dbReference type="Google" id="ProtNLM"/>
    </source>
</evidence>
<proteinExistence type="predicted"/>
<evidence type="ECO:0000256" key="1">
    <source>
        <dbReference type="SAM" id="MobiDB-lite"/>
    </source>
</evidence>
<evidence type="ECO:0000313" key="4">
    <source>
        <dbReference type="Proteomes" id="UP001321760"/>
    </source>
</evidence>
<keyword evidence="2" id="KW-1133">Transmembrane helix</keyword>
<feature type="compositionally biased region" description="Basic residues" evidence="1">
    <location>
        <begin position="117"/>
        <end position="129"/>
    </location>
</feature>
<dbReference type="Proteomes" id="UP001321760">
    <property type="component" value="Unassembled WGS sequence"/>
</dbReference>
<keyword evidence="2" id="KW-0472">Membrane</keyword>
<dbReference type="AlphaFoldDB" id="A0AAV9G4J2"/>
<sequence length="177" mass="19895">MYISGGVTKTSQAFTGEITAFVRQIHVFWEEKDTSLFGVLPTTSPNSTPVTDRSELGHAEKAGIGITAAIVFLTILGAAYYFFFRSQKRKQKPNTDQTPEHPFRQLSQWSLRHFHRLSHKTKKKSHQKPQTHDAASQTVQTGPLPELMGILPCSELPGNPKRPGRYTRMESRIPPPP</sequence>
<evidence type="ECO:0000256" key="2">
    <source>
        <dbReference type="SAM" id="Phobius"/>
    </source>
</evidence>
<reference evidence="3" key="1">
    <citation type="journal article" date="2023" name="Mol. Phylogenet. Evol.">
        <title>Genome-scale phylogeny and comparative genomics of the fungal order Sordariales.</title>
        <authorList>
            <person name="Hensen N."/>
            <person name="Bonometti L."/>
            <person name="Westerberg I."/>
            <person name="Brannstrom I.O."/>
            <person name="Guillou S."/>
            <person name="Cros-Aarteil S."/>
            <person name="Calhoun S."/>
            <person name="Haridas S."/>
            <person name="Kuo A."/>
            <person name="Mondo S."/>
            <person name="Pangilinan J."/>
            <person name="Riley R."/>
            <person name="LaButti K."/>
            <person name="Andreopoulos B."/>
            <person name="Lipzen A."/>
            <person name="Chen C."/>
            <person name="Yan M."/>
            <person name="Daum C."/>
            <person name="Ng V."/>
            <person name="Clum A."/>
            <person name="Steindorff A."/>
            <person name="Ohm R.A."/>
            <person name="Martin F."/>
            <person name="Silar P."/>
            <person name="Natvig D.O."/>
            <person name="Lalanne C."/>
            <person name="Gautier V."/>
            <person name="Ament-Velasquez S.L."/>
            <person name="Kruys A."/>
            <person name="Hutchinson M.I."/>
            <person name="Powell A.J."/>
            <person name="Barry K."/>
            <person name="Miller A.N."/>
            <person name="Grigoriev I.V."/>
            <person name="Debuchy R."/>
            <person name="Gladieux P."/>
            <person name="Hiltunen Thoren M."/>
            <person name="Johannesson H."/>
        </authorList>
    </citation>
    <scope>NUCLEOTIDE SEQUENCE</scope>
    <source>
        <strain evidence="3">PSN243</strain>
    </source>
</reference>
<keyword evidence="4" id="KW-1185">Reference proteome</keyword>
<gene>
    <name evidence="3" type="ORF">QBC34DRAFT_417554</name>
</gene>
<feature type="non-terminal residue" evidence="3">
    <location>
        <position position="177"/>
    </location>
</feature>
<feature type="region of interest" description="Disordered" evidence="1">
    <location>
        <begin position="117"/>
        <end position="177"/>
    </location>
</feature>
<keyword evidence="2" id="KW-0812">Transmembrane</keyword>
<comment type="caution">
    <text evidence="3">The sequence shown here is derived from an EMBL/GenBank/DDBJ whole genome shotgun (WGS) entry which is preliminary data.</text>
</comment>
<accession>A0AAV9G4J2</accession>